<keyword evidence="1" id="KW-0812">Transmembrane</keyword>
<comment type="caution">
    <text evidence="2">The sequence shown here is derived from an EMBL/GenBank/DDBJ whole genome shotgun (WGS) entry which is preliminary data.</text>
</comment>
<dbReference type="EMBL" id="WOCA01000001">
    <property type="protein sequence ID" value="MUK86787.1"/>
    <property type="molecule type" value="Genomic_DNA"/>
</dbReference>
<keyword evidence="3" id="KW-1185">Reference proteome</keyword>
<keyword evidence="1" id="KW-0472">Membrane</keyword>
<keyword evidence="1" id="KW-1133">Transmembrane helix</keyword>
<dbReference type="Proteomes" id="UP000469125">
    <property type="component" value="Unassembled WGS sequence"/>
</dbReference>
<sequence length="61" mass="6321">MQGNNNNMWLPLIASVGVGAATYYTMTRNNSNIGQTISKMAPLVSQISGGNTGNSGQNGMS</sequence>
<organism evidence="2 3">
    <name type="scientific">Ornithinibacillus caprae</name>
    <dbReference type="NCBI Taxonomy" id="2678566"/>
    <lineage>
        <taxon>Bacteria</taxon>
        <taxon>Bacillati</taxon>
        <taxon>Bacillota</taxon>
        <taxon>Bacilli</taxon>
        <taxon>Bacillales</taxon>
        <taxon>Bacillaceae</taxon>
        <taxon>Ornithinibacillus</taxon>
    </lineage>
</organism>
<evidence type="ECO:0000313" key="2">
    <source>
        <dbReference type="EMBL" id="MUK86787.1"/>
    </source>
</evidence>
<gene>
    <name evidence="2" type="ORF">GMD78_00015</name>
</gene>
<reference evidence="2 3" key="1">
    <citation type="submission" date="2019-11" db="EMBL/GenBank/DDBJ databases">
        <authorList>
            <person name="Li X."/>
        </authorList>
    </citation>
    <scope>NUCLEOTIDE SEQUENCE [LARGE SCALE GENOMIC DNA]</scope>
    <source>
        <strain evidence="2 3">L9</strain>
    </source>
</reference>
<evidence type="ECO:0000256" key="1">
    <source>
        <dbReference type="SAM" id="Phobius"/>
    </source>
</evidence>
<evidence type="ECO:0000313" key="3">
    <source>
        <dbReference type="Proteomes" id="UP000469125"/>
    </source>
</evidence>
<dbReference type="AlphaFoldDB" id="A0A6N8FFG4"/>
<accession>A0A6N8FFG4</accession>
<proteinExistence type="predicted"/>
<dbReference type="RefSeq" id="WP_155665912.1">
    <property type="nucleotide sequence ID" value="NZ_WOCA01000001.1"/>
</dbReference>
<name>A0A6N8FFG4_9BACI</name>
<protein>
    <submittedName>
        <fullName evidence="2">Uncharacterized protein</fullName>
    </submittedName>
</protein>
<feature type="transmembrane region" description="Helical" evidence="1">
    <location>
        <begin position="6"/>
        <end position="26"/>
    </location>
</feature>